<keyword evidence="2" id="KW-0843">Virulence</keyword>
<comment type="caution">
    <text evidence="6">The sequence shown here is derived from an EMBL/GenBank/DDBJ whole genome shotgun (WGS) entry which is preliminary data.</text>
</comment>
<evidence type="ECO:0000313" key="7">
    <source>
        <dbReference type="Proteomes" id="UP000654922"/>
    </source>
</evidence>
<evidence type="ECO:0000313" key="6">
    <source>
        <dbReference type="EMBL" id="KAF7171145.1"/>
    </source>
</evidence>
<dbReference type="Gene3D" id="3.10.350.10">
    <property type="entry name" value="LysM domain"/>
    <property type="match status" value="7"/>
</dbReference>
<dbReference type="EMBL" id="JACBAE010001191">
    <property type="protein sequence ID" value="KAF7171145.1"/>
    <property type="molecule type" value="Genomic_DNA"/>
</dbReference>
<feature type="domain" description="LysM" evidence="5">
    <location>
        <begin position="272"/>
        <end position="321"/>
    </location>
</feature>
<dbReference type="InterPro" id="IPR036779">
    <property type="entry name" value="LysM_dom_sf"/>
</dbReference>
<dbReference type="PROSITE" id="PS51782">
    <property type="entry name" value="LYSM"/>
    <property type="match status" value="5"/>
</dbReference>
<accession>A0A8H6UYS0</accession>
<dbReference type="SUPFAM" id="SSF54106">
    <property type="entry name" value="LysM domain"/>
    <property type="match status" value="2"/>
</dbReference>
<dbReference type="Pfam" id="PF01476">
    <property type="entry name" value="LysM"/>
    <property type="match status" value="3"/>
</dbReference>
<dbReference type="InterPro" id="IPR052210">
    <property type="entry name" value="LysM1-like"/>
</dbReference>
<reference evidence="6" key="1">
    <citation type="submission" date="2020-06" db="EMBL/GenBank/DDBJ databases">
        <title>Draft genome sequences of strains closely related to Aspergillus parafelis and Aspergillus hiratsukae.</title>
        <authorList>
            <person name="Dos Santos R.A.C."/>
            <person name="Rivero-Menendez O."/>
            <person name="Steenwyk J.L."/>
            <person name="Mead M.E."/>
            <person name="Goldman G.H."/>
            <person name="Alastruey-Izquierdo A."/>
            <person name="Rokas A."/>
        </authorList>
    </citation>
    <scope>NUCLEOTIDE SEQUENCE</scope>
    <source>
        <strain evidence="6">CNM-CM5623</strain>
    </source>
</reference>
<dbReference type="OrthoDB" id="5985073at2759"/>
<dbReference type="Proteomes" id="UP000654922">
    <property type="component" value="Unassembled WGS sequence"/>
</dbReference>
<organism evidence="6 7">
    <name type="scientific">Aspergillus felis</name>
    <dbReference type="NCBI Taxonomy" id="1287682"/>
    <lineage>
        <taxon>Eukaryota</taxon>
        <taxon>Fungi</taxon>
        <taxon>Dikarya</taxon>
        <taxon>Ascomycota</taxon>
        <taxon>Pezizomycotina</taxon>
        <taxon>Eurotiomycetes</taxon>
        <taxon>Eurotiomycetidae</taxon>
        <taxon>Eurotiales</taxon>
        <taxon>Aspergillaceae</taxon>
        <taxon>Aspergillus</taxon>
        <taxon>Aspergillus subgen. Fumigati</taxon>
    </lineage>
</organism>
<dbReference type="InterPro" id="IPR018392">
    <property type="entry name" value="LysM"/>
</dbReference>
<feature type="domain" description="LysM" evidence="5">
    <location>
        <begin position="363"/>
        <end position="409"/>
    </location>
</feature>
<dbReference type="CDD" id="cd00118">
    <property type="entry name" value="LysM"/>
    <property type="match status" value="3"/>
</dbReference>
<feature type="domain" description="LysM" evidence="5">
    <location>
        <begin position="474"/>
        <end position="523"/>
    </location>
</feature>
<dbReference type="AlphaFoldDB" id="A0A8H6UYS0"/>
<dbReference type="SMART" id="SM00257">
    <property type="entry name" value="LysM"/>
    <property type="match status" value="4"/>
</dbReference>
<feature type="domain" description="LysM" evidence="5">
    <location>
        <begin position="653"/>
        <end position="699"/>
    </location>
</feature>
<proteinExistence type="predicted"/>
<feature type="signal peptide" evidence="4">
    <location>
        <begin position="1"/>
        <end position="21"/>
    </location>
</feature>
<keyword evidence="4" id="KW-0732">Signal</keyword>
<feature type="region of interest" description="Disordered" evidence="3">
    <location>
        <begin position="623"/>
        <end position="643"/>
    </location>
</feature>
<name>A0A8H6UYS0_9EURO</name>
<evidence type="ECO:0000256" key="4">
    <source>
        <dbReference type="SAM" id="SignalP"/>
    </source>
</evidence>
<feature type="chain" id="PRO_5034525368" description="LysM domain-containing protein" evidence="4">
    <location>
        <begin position="22"/>
        <end position="779"/>
    </location>
</feature>
<evidence type="ECO:0000256" key="2">
    <source>
        <dbReference type="ARBA" id="ARBA00023026"/>
    </source>
</evidence>
<dbReference type="GO" id="GO:0008061">
    <property type="term" value="F:chitin binding"/>
    <property type="evidence" value="ECO:0007669"/>
    <property type="project" value="UniProtKB-KW"/>
</dbReference>
<sequence length="779" mass="82188">MKEFRMRQLAMLLGIVPLAAAQQPVGVQMFTAYPGLSASCQGALATNVSCPPFITVVSQSNAILDADQVSELCVDVCYTSLESAKAAIEAACTSTDVIVYQTVAYPATFIVDNYLLTYQVACRKDGSTGQYCDPQILTWSNQTVMNDTQLCSDCWLGGLALQLGSPLGYDAGLEDTYTSLSSSCNATGYSYTSPTAYALNTTATTPSATVTATPAPTCTGSYVVQSTDDCNSVAKALNVSTYSLLSDNNLDIYCQNFATMVNSSLCIPPQCETYTWQALDTCNTVVSGLVNVTLTQFLAWNPNFNSLCGNGANFIGYEVCISPPGGYLNHTSDDDGSMPTTSVTTPVPVPTNAMTGSNTDCGSWYTVVANDTCALVSMANSISLTDFYFLNPEIDANCTNLELGEAYCVAPVGAITTYSGYTVTGGWATITVPTASFPSVNTAIPTSTGDPGYVYVPVYLPAAPGTIEGCYKYQNYSDYADLNGCTWVAEIFEVTTDQLLQWNPSLSSNLTTCALQPGYSYCVQQSANQTLAPGDADPSSKCLSVNTIEPGTVSNCNCFTQVDGWLNGDYGCDEIVKDFSLTLAQLTTWNPWLTGDCDTALYANLTGNDVRAVCVGVGSTTTTTTTTPTTTTPTTTTPSMGPTRTGTVAGCQQFYTIQSGDSCASVEAEFGITFAQLYEWNPSIGSNCETLWLGSAYCVKGPASSTSPTTTSTGLSSPTQTGVASNCNAWYTVPDGGSCAAIETQYGITFAQLYQWNPAIGANCQYLEVGYAVCVGVSS</sequence>
<evidence type="ECO:0000259" key="5">
    <source>
        <dbReference type="PROSITE" id="PS51782"/>
    </source>
</evidence>
<protein>
    <recommendedName>
        <fullName evidence="5">LysM domain-containing protein</fullName>
    </recommendedName>
</protein>
<dbReference type="PANTHER" id="PTHR34997">
    <property type="entry name" value="AM15"/>
    <property type="match status" value="1"/>
</dbReference>
<dbReference type="PANTHER" id="PTHR34997:SF1">
    <property type="entry name" value="PEPTIDOGLYCAN-BINDING LYSIN DOMAIN"/>
    <property type="match status" value="1"/>
</dbReference>
<feature type="domain" description="LysM" evidence="5">
    <location>
        <begin position="729"/>
        <end position="775"/>
    </location>
</feature>
<evidence type="ECO:0000256" key="1">
    <source>
        <dbReference type="ARBA" id="ARBA00022669"/>
    </source>
</evidence>
<gene>
    <name evidence="6" type="ORF">CNMCM5623_003574</name>
</gene>
<feature type="compositionally biased region" description="Low complexity" evidence="3">
    <location>
        <begin position="623"/>
        <end position="638"/>
    </location>
</feature>
<keyword evidence="1" id="KW-0147">Chitin-binding</keyword>
<evidence type="ECO:0000256" key="3">
    <source>
        <dbReference type="SAM" id="MobiDB-lite"/>
    </source>
</evidence>